<proteinExistence type="predicted"/>
<feature type="transmembrane region" description="Helical" evidence="1">
    <location>
        <begin position="174"/>
        <end position="202"/>
    </location>
</feature>
<feature type="transmembrane region" description="Helical" evidence="1">
    <location>
        <begin position="99"/>
        <end position="122"/>
    </location>
</feature>
<feature type="transmembrane region" description="Helical" evidence="1">
    <location>
        <begin position="271"/>
        <end position="301"/>
    </location>
</feature>
<protein>
    <submittedName>
        <fullName evidence="2">Uncharacterized protein</fullName>
    </submittedName>
</protein>
<name>A5YSH7_9EURY</name>
<feature type="transmembrane region" description="Helical" evidence="1">
    <location>
        <begin position="447"/>
        <end position="472"/>
    </location>
</feature>
<dbReference type="InterPro" id="IPR045466">
    <property type="entry name" value="DUF6498"/>
</dbReference>
<feature type="transmembrane region" description="Helical" evidence="1">
    <location>
        <begin position="307"/>
        <end position="327"/>
    </location>
</feature>
<feature type="transmembrane region" description="Helical" evidence="1">
    <location>
        <begin position="38"/>
        <end position="60"/>
    </location>
</feature>
<dbReference type="Pfam" id="PF20108">
    <property type="entry name" value="DUF6498"/>
    <property type="match status" value="1"/>
</dbReference>
<keyword evidence="1" id="KW-1133">Transmembrane helix</keyword>
<feature type="transmembrane region" description="Helical" evidence="1">
    <location>
        <begin position="6"/>
        <end position="31"/>
    </location>
</feature>
<dbReference type="EMBL" id="EF583991">
    <property type="protein sequence ID" value="ABQ75934.1"/>
    <property type="molecule type" value="Genomic_DNA"/>
</dbReference>
<feature type="transmembrane region" description="Helical" evidence="1">
    <location>
        <begin position="418"/>
        <end position="441"/>
    </location>
</feature>
<evidence type="ECO:0000313" key="2">
    <source>
        <dbReference type="EMBL" id="ABQ75934.1"/>
    </source>
</evidence>
<evidence type="ECO:0000256" key="1">
    <source>
        <dbReference type="SAM" id="Phobius"/>
    </source>
</evidence>
<feature type="transmembrane region" description="Helical" evidence="1">
    <location>
        <begin position="134"/>
        <end position="154"/>
    </location>
</feature>
<keyword evidence="1" id="KW-0812">Transmembrane</keyword>
<dbReference type="AlphaFoldDB" id="A5YSH7"/>
<sequence length="475" mass="51629">MRNRLISVSTIVFGAFGVIIVNLIPLIGIAAGEWNLRAILLIYWIEAVTTVLIAATKSLFAEQGSPGLQAKMEPLHELRAKRGGFQLFHGWPPIYPRNIPFALTILGFWISVGAPPSVLYLWFGHPEFIFSVDILLSIGALVGMQVFEFMTEYIGENEYTDVSAQAIVQTPAQFSAVVLSVGILSTAGDSVTGGGLVFVIVIMKTIISVRRFYAEHAEASILAGLPDFIHQLISRVFEMSRSDEDEIEPQPEVTLPDAEVNARVSTDRRAVLLGSIWTIIFGLFNRFGVGSLVVPAVAVIIGNPLLIGVAMIIPLAVFGAQVLSFYLRYGTIEYQRRGDSIVAYDTVLDAPQWIAPVHTAEFEVKNAVSDRLLDTGTLDITAEKIDRDMQFGPVSNIETAVETLDLPVSQTDRPDRDLAVMGAATALALSFLVVPIGMYFSEKVAPLTAIGFTIAVGPFLFIPVGLLIHAGLSRI</sequence>
<organism evidence="2">
    <name type="scientific">uncultured haloarchaeon</name>
    <dbReference type="NCBI Taxonomy" id="160804"/>
    <lineage>
        <taxon>Archaea</taxon>
        <taxon>Methanobacteriati</taxon>
        <taxon>Methanobacteriota</taxon>
        <taxon>Stenosarchaea group</taxon>
        <taxon>Halobacteria</taxon>
        <taxon>Halobacteriales</taxon>
        <taxon>Halobacteriaceae</taxon>
        <taxon>environmental samples</taxon>
    </lineage>
</organism>
<keyword evidence="1" id="KW-0472">Membrane</keyword>
<accession>A5YSH7</accession>
<reference evidence="2" key="1">
    <citation type="journal article" date="2007" name="ISME J.">
        <title>Genomic plasticity in prokaryotes: the case of the square haloarchaeon.</title>
        <authorList>
            <person name="Cuadros-Orellana S."/>
            <person name="Martin-Cuadrado A.B."/>
            <person name="Legault B."/>
            <person name="D'Auria G."/>
            <person name="Zhaxybayeva O."/>
            <person name="Papke R.T."/>
            <person name="Rodriguez-Valera F."/>
        </authorList>
    </citation>
    <scope>NUCLEOTIDE SEQUENCE</scope>
</reference>